<dbReference type="Proteomes" id="UP000266489">
    <property type="component" value="Unassembled WGS sequence"/>
</dbReference>
<evidence type="ECO:0000313" key="14">
    <source>
        <dbReference type="EMBL" id="RIE12055.1"/>
    </source>
</evidence>
<evidence type="ECO:0000256" key="4">
    <source>
        <dbReference type="ARBA" id="ARBA00022741"/>
    </source>
</evidence>
<feature type="binding site" evidence="9">
    <location>
        <position position="82"/>
    </location>
    <ligand>
        <name>glycerol</name>
        <dbReference type="ChEBI" id="CHEBI:17754"/>
    </ligand>
</feature>
<dbReference type="AlphaFoldDB" id="A0A398D623"/>
<feature type="binding site" evidence="9">
    <location>
        <position position="409"/>
    </location>
    <ligand>
        <name>ADP</name>
        <dbReference type="ChEBI" id="CHEBI:456216"/>
    </ligand>
</feature>
<dbReference type="UniPathway" id="UPA00618">
    <property type="reaction ID" value="UER00672"/>
</dbReference>
<feature type="binding site" evidence="9">
    <location>
        <position position="308"/>
    </location>
    <ligand>
        <name>ATP</name>
        <dbReference type="ChEBI" id="CHEBI:30616"/>
    </ligand>
</feature>
<feature type="binding site" evidence="9">
    <location>
        <position position="243"/>
    </location>
    <ligand>
        <name>sn-glycerol 3-phosphate</name>
        <dbReference type="ChEBI" id="CHEBI:57597"/>
    </ligand>
</feature>
<dbReference type="InterPro" id="IPR005999">
    <property type="entry name" value="Glycerol_kin"/>
</dbReference>
<feature type="binding site" evidence="9">
    <location>
        <position position="244"/>
    </location>
    <ligand>
        <name>glycerol</name>
        <dbReference type="ChEBI" id="CHEBI:17754"/>
    </ligand>
</feature>
<evidence type="ECO:0000313" key="15">
    <source>
        <dbReference type="Proteomes" id="UP000266260"/>
    </source>
</evidence>
<dbReference type="InterPro" id="IPR018483">
    <property type="entry name" value="Carb_kinase_FGGY_CS"/>
</dbReference>
<evidence type="ECO:0000256" key="9">
    <source>
        <dbReference type="HAMAP-Rule" id="MF_00186"/>
    </source>
</evidence>
<feature type="binding site" evidence="9">
    <location>
        <position position="413"/>
    </location>
    <ligand>
        <name>ADP</name>
        <dbReference type="ChEBI" id="CHEBI:456216"/>
    </ligand>
</feature>
<comment type="activity regulation">
    <text evidence="9">Inhibited by fructose 1,6-bisphosphate (FBP).</text>
</comment>
<feature type="binding site" evidence="9">
    <location>
        <position position="12"/>
    </location>
    <ligand>
        <name>ATP</name>
        <dbReference type="ChEBI" id="CHEBI:30616"/>
    </ligand>
</feature>
<feature type="binding site" evidence="9">
    <location>
        <position position="312"/>
    </location>
    <ligand>
        <name>ATP</name>
        <dbReference type="ChEBI" id="CHEBI:30616"/>
    </ligand>
</feature>
<dbReference type="HAMAP" id="MF_00186">
    <property type="entry name" value="Glycerol_kin"/>
    <property type="match status" value="1"/>
</dbReference>
<feature type="binding site" evidence="9">
    <location>
        <position position="265"/>
    </location>
    <ligand>
        <name>ATP</name>
        <dbReference type="ChEBI" id="CHEBI:30616"/>
    </ligand>
</feature>
<feature type="binding site" evidence="9">
    <location>
        <position position="134"/>
    </location>
    <ligand>
        <name>sn-glycerol 3-phosphate</name>
        <dbReference type="ChEBI" id="CHEBI:57597"/>
    </ligand>
</feature>
<dbReference type="FunFam" id="3.30.420.40:FF:000007">
    <property type="entry name" value="Glycerol kinase"/>
    <property type="match status" value="1"/>
</dbReference>
<dbReference type="Gene3D" id="3.30.420.40">
    <property type="match status" value="2"/>
</dbReference>
<comment type="pathway">
    <text evidence="1 9">Polyol metabolism; glycerol degradation via glycerol kinase pathway; sn-glycerol 3-phosphate from glycerol: step 1/1.</text>
</comment>
<dbReference type="PANTHER" id="PTHR10196:SF69">
    <property type="entry name" value="GLYCEROL KINASE"/>
    <property type="match status" value="1"/>
</dbReference>
<organism evidence="13 15">
    <name type="scientific">Candidatus Cryosericum odellii</name>
    <dbReference type="NCBI Taxonomy" id="2290917"/>
    <lineage>
        <taxon>Bacteria</taxon>
        <taxon>Pseudomonadati</taxon>
        <taxon>Caldisericota/Cryosericota group</taxon>
        <taxon>Candidatus Cryosericota</taxon>
        <taxon>Candidatus Cryosericia</taxon>
        <taxon>Candidatus Cryosericales</taxon>
        <taxon>Candidatus Cryosericaceae</taxon>
        <taxon>Candidatus Cryosericum</taxon>
    </lineage>
</organism>
<feature type="binding site" evidence="9">
    <location>
        <position position="243"/>
    </location>
    <ligand>
        <name>glycerol</name>
        <dbReference type="ChEBI" id="CHEBI:17754"/>
    </ligand>
</feature>
<keyword evidence="7 9" id="KW-0067">ATP-binding</keyword>
<dbReference type="PANTHER" id="PTHR10196">
    <property type="entry name" value="SUGAR KINASE"/>
    <property type="match status" value="1"/>
</dbReference>
<feature type="binding site" evidence="9">
    <location>
        <position position="265"/>
    </location>
    <ligand>
        <name>ADP</name>
        <dbReference type="ChEBI" id="CHEBI:456216"/>
    </ligand>
</feature>
<dbReference type="GO" id="GO:0004370">
    <property type="term" value="F:glycerol kinase activity"/>
    <property type="evidence" value="ECO:0007669"/>
    <property type="project" value="UniProtKB-UniRule"/>
</dbReference>
<comment type="catalytic activity">
    <reaction evidence="8 9">
        <text>glycerol + ATP = sn-glycerol 3-phosphate + ADP + H(+)</text>
        <dbReference type="Rhea" id="RHEA:21644"/>
        <dbReference type="ChEBI" id="CHEBI:15378"/>
        <dbReference type="ChEBI" id="CHEBI:17754"/>
        <dbReference type="ChEBI" id="CHEBI:30616"/>
        <dbReference type="ChEBI" id="CHEBI:57597"/>
        <dbReference type="ChEBI" id="CHEBI:456216"/>
        <dbReference type="EC" id="2.7.1.30"/>
    </reaction>
</comment>
<dbReference type="PROSITE" id="PS00445">
    <property type="entry name" value="FGGY_KINASES_2"/>
    <property type="match status" value="1"/>
</dbReference>
<dbReference type="EC" id="2.7.1.30" evidence="9"/>
<evidence type="ECO:0000313" key="16">
    <source>
        <dbReference type="Proteomes" id="UP000266489"/>
    </source>
</evidence>
<feature type="binding site" evidence="9">
    <location>
        <position position="83"/>
    </location>
    <ligand>
        <name>sn-glycerol 3-phosphate</name>
        <dbReference type="ChEBI" id="CHEBI:57597"/>
    </ligand>
</feature>
<evidence type="ECO:0000259" key="11">
    <source>
        <dbReference type="Pfam" id="PF00370"/>
    </source>
</evidence>
<evidence type="ECO:0000259" key="12">
    <source>
        <dbReference type="Pfam" id="PF02782"/>
    </source>
</evidence>
<accession>A0A398D623</accession>
<feature type="binding site" evidence="9">
    <location>
        <position position="16"/>
    </location>
    <ligand>
        <name>ADP</name>
        <dbReference type="ChEBI" id="CHEBI:456216"/>
    </ligand>
</feature>
<dbReference type="Pfam" id="PF02782">
    <property type="entry name" value="FGGY_C"/>
    <property type="match status" value="1"/>
</dbReference>
<dbReference type="InterPro" id="IPR018484">
    <property type="entry name" value="FGGY_N"/>
</dbReference>
<feature type="domain" description="Carbohydrate kinase FGGY C-terminal" evidence="12">
    <location>
        <begin position="260"/>
        <end position="448"/>
    </location>
</feature>
<evidence type="ECO:0000313" key="13">
    <source>
        <dbReference type="EMBL" id="RIE08929.1"/>
    </source>
</evidence>
<dbReference type="GO" id="GO:0019563">
    <property type="term" value="P:glycerol catabolic process"/>
    <property type="evidence" value="ECO:0007669"/>
    <property type="project" value="UniProtKB-UniRule"/>
</dbReference>
<evidence type="ECO:0000256" key="1">
    <source>
        <dbReference type="ARBA" id="ARBA00005190"/>
    </source>
</evidence>
<evidence type="ECO:0000256" key="5">
    <source>
        <dbReference type="ARBA" id="ARBA00022777"/>
    </source>
</evidence>
<dbReference type="Pfam" id="PF00370">
    <property type="entry name" value="FGGY_N"/>
    <property type="match status" value="1"/>
</dbReference>
<evidence type="ECO:0000256" key="2">
    <source>
        <dbReference type="ARBA" id="ARBA00009156"/>
    </source>
</evidence>
<evidence type="ECO:0000256" key="3">
    <source>
        <dbReference type="ARBA" id="ARBA00022679"/>
    </source>
</evidence>
<dbReference type="RefSeq" id="WP_119119649.1">
    <property type="nucleotide sequence ID" value="NZ_QXIT01000062.1"/>
</dbReference>
<dbReference type="InterPro" id="IPR043129">
    <property type="entry name" value="ATPase_NBD"/>
</dbReference>
<dbReference type="CDD" id="cd07786">
    <property type="entry name" value="FGGY_EcGK_like"/>
    <property type="match status" value="1"/>
</dbReference>
<feature type="binding site" evidence="9">
    <location>
        <position position="12"/>
    </location>
    <ligand>
        <name>sn-glycerol 3-phosphate</name>
        <dbReference type="ChEBI" id="CHEBI:57597"/>
    </ligand>
</feature>
<protein>
    <recommendedName>
        <fullName evidence="9">Glycerol kinase</fullName>
        <ecNumber evidence="9">2.7.1.30</ecNumber>
    </recommendedName>
    <alternativeName>
        <fullName evidence="9">ATP:glycerol 3-phosphotransferase</fullName>
    </alternativeName>
    <alternativeName>
        <fullName evidence="9">Glycerokinase</fullName>
        <shortName evidence="9">GK</shortName>
    </alternativeName>
</protein>
<dbReference type="GO" id="GO:0006072">
    <property type="term" value="P:glycerol-3-phosphate metabolic process"/>
    <property type="evidence" value="ECO:0007669"/>
    <property type="project" value="InterPro"/>
</dbReference>
<dbReference type="EMBL" id="QXIU01000093">
    <property type="protein sequence ID" value="RIE12055.1"/>
    <property type="molecule type" value="Genomic_DNA"/>
</dbReference>
<keyword evidence="6 9" id="KW-0319">Glycerol metabolism</keyword>
<feature type="binding site" evidence="9">
    <location>
        <position position="12"/>
    </location>
    <ligand>
        <name>ADP</name>
        <dbReference type="ChEBI" id="CHEBI:456216"/>
    </ligand>
</feature>
<keyword evidence="5 9" id="KW-0418">Kinase</keyword>
<evidence type="ECO:0000256" key="10">
    <source>
        <dbReference type="RuleBase" id="RU003733"/>
    </source>
</evidence>
<feature type="binding site" evidence="9">
    <location>
        <position position="134"/>
    </location>
    <ligand>
        <name>glycerol</name>
        <dbReference type="ChEBI" id="CHEBI:17754"/>
    </ligand>
</feature>
<reference evidence="15 16" key="1">
    <citation type="submission" date="2018-09" db="EMBL/GenBank/DDBJ databases">
        <title>Discovery and Ecogenomic Context for Candidatus Cryosericales, a Global Caldiserica Order Active in Thawing Permafrost.</title>
        <authorList>
            <person name="Martinez M.A."/>
            <person name="Woodcroft B.J."/>
            <person name="Ignacio Espinoza J.C."/>
            <person name="Zayed A."/>
            <person name="Singleton C.M."/>
            <person name="Boyd J."/>
            <person name="Li Y.-F."/>
            <person name="Purvine S."/>
            <person name="Maughan H."/>
            <person name="Hodgkins S.B."/>
            <person name="Anderson D."/>
            <person name="Sederholm M."/>
            <person name="Temperton B."/>
            <person name="Saleska S.R."/>
            <person name="Tyson G.W."/>
            <person name="Rich V.I."/>
        </authorList>
    </citation>
    <scope>NUCLEOTIDE SEQUENCE [LARGE SCALE GENOMIC DNA]</scope>
    <source>
        <strain evidence="14 16">SMC5</strain>
        <strain evidence="13 15">SMC6</strain>
    </source>
</reference>
<dbReference type="OrthoDB" id="9805576at2"/>
<accession>A0A398DAF2</accession>
<dbReference type="SUPFAM" id="SSF53067">
    <property type="entry name" value="Actin-like ATPase domain"/>
    <property type="match status" value="2"/>
</dbReference>
<dbReference type="GO" id="GO:0005829">
    <property type="term" value="C:cytosol"/>
    <property type="evidence" value="ECO:0007669"/>
    <property type="project" value="TreeGrafter"/>
</dbReference>
<evidence type="ECO:0000256" key="7">
    <source>
        <dbReference type="ARBA" id="ARBA00022840"/>
    </source>
</evidence>
<evidence type="ECO:0000256" key="8">
    <source>
        <dbReference type="ARBA" id="ARBA00052101"/>
    </source>
</evidence>
<feature type="binding site" evidence="9">
    <location>
        <position position="409"/>
    </location>
    <ligand>
        <name>ATP</name>
        <dbReference type="ChEBI" id="CHEBI:30616"/>
    </ligand>
</feature>
<dbReference type="PIRSF" id="PIRSF000538">
    <property type="entry name" value="GlpK"/>
    <property type="match status" value="1"/>
</dbReference>
<proteinExistence type="inferred from homology"/>
<keyword evidence="15" id="KW-1185">Reference proteome</keyword>
<feature type="binding site" evidence="9">
    <location>
        <position position="83"/>
    </location>
    <ligand>
        <name>glycerol</name>
        <dbReference type="ChEBI" id="CHEBI:17754"/>
    </ligand>
</feature>
<dbReference type="GO" id="GO:0005524">
    <property type="term" value="F:ATP binding"/>
    <property type="evidence" value="ECO:0007669"/>
    <property type="project" value="UniProtKB-UniRule"/>
</dbReference>
<dbReference type="FunFam" id="3.30.420.40:FF:000008">
    <property type="entry name" value="Glycerol kinase"/>
    <property type="match status" value="1"/>
</dbReference>
<feature type="binding site" evidence="9">
    <location>
        <position position="13"/>
    </location>
    <ligand>
        <name>ATP</name>
        <dbReference type="ChEBI" id="CHEBI:30616"/>
    </ligand>
</feature>
<comment type="function">
    <text evidence="9">Key enzyme in the regulation of glycerol uptake and metabolism. Catalyzes the phosphorylation of glycerol to yield sn-glycerol 3-phosphate.</text>
</comment>
<dbReference type="EMBL" id="QXIT01000062">
    <property type="protein sequence ID" value="RIE08929.1"/>
    <property type="molecule type" value="Genomic_DNA"/>
</dbReference>
<dbReference type="Proteomes" id="UP000266260">
    <property type="component" value="Unassembled WGS sequence"/>
</dbReference>
<dbReference type="NCBIfam" id="NF000756">
    <property type="entry name" value="PRK00047.1"/>
    <property type="match status" value="1"/>
</dbReference>
<comment type="similarity">
    <text evidence="2 9 10">Belongs to the FGGY kinase family.</text>
</comment>
<keyword evidence="3 9" id="KW-0808">Transferase</keyword>
<comment type="caution">
    <text evidence="13">The sequence shown here is derived from an EMBL/GenBank/DDBJ whole genome shotgun (WGS) entry which is preliminary data.</text>
</comment>
<name>A0A398D623_9BACT</name>
<gene>
    <name evidence="9 13" type="primary">glpK</name>
    <name evidence="14" type="ORF">SMC5_03715</name>
    <name evidence="13" type="ORF">SMC6_03375</name>
</gene>
<feature type="domain" description="Carbohydrate kinase FGGY N-terminal" evidence="11">
    <location>
        <begin position="4"/>
        <end position="250"/>
    </location>
</feature>
<feature type="binding site" evidence="9">
    <location>
        <position position="82"/>
    </location>
    <ligand>
        <name>sn-glycerol 3-phosphate</name>
        <dbReference type="ChEBI" id="CHEBI:57597"/>
    </ligand>
</feature>
<evidence type="ECO:0000256" key="6">
    <source>
        <dbReference type="ARBA" id="ARBA00022798"/>
    </source>
</evidence>
<sequence length="497" mass="53790">MKKYILALDQGTSSSRAILFNDRGQPFAVEAQSFTQIYPRPGWVEQNPEEIWSSQLAVARAVVQKAQVAPDQIVAIAITNQRETTVVWDRTTGRPVCNAIVWQCRRTAPLCEKLKADGFEPLVNKRTGLVLDAYFSGTKIAWILDDVEGVRARAERGELAFGTVDSWLIWNLTGGRVHATDASNASRTMLFDIRKQTWDDDLLKMLNIPRSMLPEVHDSSAVVGLATADLFGREIPIAGVAGDQQAALFGQTCYETGDVKVTYGTGSFILVNTGEHIVRSTQGMLSTVAWRLGGKVTYALEGSVFIAGAAVQWLRDGLGIIKDSAETETLAGSVPDSGGVVVVPAFTGLGAPEWDMYARGAILGLTRGTTRAHIVRATLEGIAFSVKDIIDVMEREAGLPIAGLRADGGASCNRFLMQFQSDILGSPVTVPSSVESTARGAAFLAGLATGVWKDQQELRNLYEVGQSYAPVLTPEDRSRLYAHWRKGVARAGAWADD</sequence>
<feature type="binding site" evidence="9">
    <location>
        <position position="308"/>
    </location>
    <ligand>
        <name>ADP</name>
        <dbReference type="ChEBI" id="CHEBI:456216"/>
    </ligand>
</feature>
<dbReference type="InterPro" id="IPR000577">
    <property type="entry name" value="Carb_kinase_FGGY"/>
</dbReference>
<dbReference type="InterPro" id="IPR018485">
    <property type="entry name" value="FGGY_C"/>
</dbReference>
<keyword evidence="4 9" id="KW-0547">Nucleotide-binding</keyword>
<dbReference type="NCBIfam" id="TIGR01311">
    <property type="entry name" value="glycerol_kin"/>
    <property type="match status" value="1"/>
</dbReference>
<feature type="binding site" evidence="9">
    <location>
        <position position="14"/>
    </location>
    <ligand>
        <name>ATP</name>
        <dbReference type="ChEBI" id="CHEBI:30616"/>
    </ligand>
</feature>